<evidence type="ECO:0000256" key="1">
    <source>
        <dbReference type="SAM" id="SignalP"/>
    </source>
</evidence>
<organism evidence="2">
    <name type="scientific">Ixodes ricinus</name>
    <name type="common">Common tick</name>
    <name type="synonym">Acarus ricinus</name>
    <dbReference type="NCBI Taxonomy" id="34613"/>
    <lineage>
        <taxon>Eukaryota</taxon>
        <taxon>Metazoa</taxon>
        <taxon>Ecdysozoa</taxon>
        <taxon>Arthropoda</taxon>
        <taxon>Chelicerata</taxon>
        <taxon>Arachnida</taxon>
        <taxon>Acari</taxon>
        <taxon>Parasitiformes</taxon>
        <taxon>Ixodida</taxon>
        <taxon>Ixodoidea</taxon>
        <taxon>Ixodidae</taxon>
        <taxon>Ixodinae</taxon>
        <taxon>Ixodes</taxon>
    </lineage>
</organism>
<evidence type="ECO:0000313" key="2">
    <source>
        <dbReference type="EMBL" id="JAB72026.1"/>
    </source>
</evidence>
<feature type="chain" id="PRO_5004736697" evidence="1">
    <location>
        <begin position="32"/>
        <end position="108"/>
    </location>
</feature>
<dbReference type="AlphaFoldDB" id="V5ID72"/>
<accession>V5ID72</accession>
<feature type="signal peptide" evidence="1">
    <location>
        <begin position="1"/>
        <end position="31"/>
    </location>
</feature>
<name>V5ID72_IXORI</name>
<sequence>MEVKTLTFLQIVVFVALGIQLFAAVTDAAHADDELFTVEYCSMNCTLQQDGTWTQCNKKKAECKCYHQSGSTVGLCLSTTYTDFNQFGEPNNSDLDAATPRHPDAQSH</sequence>
<reference evidence="2" key="1">
    <citation type="journal article" date="2015" name="Sci. Rep.">
        <title>Tissue- and time-dependent transcription in Ixodes ricinus salivary glands and midguts when blood feeding on the vertebrate host.</title>
        <authorList>
            <person name="Kotsyfakis M."/>
            <person name="Schwarz A."/>
            <person name="Erhart J."/>
            <person name="Ribeiro J.M."/>
        </authorList>
    </citation>
    <scope>NUCLEOTIDE SEQUENCE</scope>
    <source>
        <tissue evidence="2">Salivary gland and midgut</tissue>
    </source>
</reference>
<dbReference type="EMBL" id="GANP01012442">
    <property type="protein sequence ID" value="JAB72026.1"/>
    <property type="molecule type" value="mRNA"/>
</dbReference>
<proteinExistence type="evidence at transcript level"/>
<keyword evidence="1" id="KW-0732">Signal</keyword>
<protein>
    <submittedName>
        <fullName evidence="2">Putative secreted protein</fullName>
    </submittedName>
</protein>